<feature type="domain" description="Type II/III secretion system secretin-like" evidence="12">
    <location>
        <begin position="431"/>
        <end position="596"/>
    </location>
</feature>
<evidence type="ECO:0000256" key="7">
    <source>
        <dbReference type="ARBA" id="ARBA00022927"/>
    </source>
</evidence>
<feature type="domain" description="NolW-like" evidence="13">
    <location>
        <begin position="127"/>
        <end position="184"/>
    </location>
</feature>
<dbReference type="InterPro" id="IPR001775">
    <property type="entry name" value="GspD/PilQ"/>
</dbReference>
<evidence type="ECO:0000313" key="16">
    <source>
        <dbReference type="Proteomes" id="UP000273643"/>
    </source>
</evidence>
<evidence type="ECO:0000256" key="10">
    <source>
        <dbReference type="RuleBase" id="RU004004"/>
    </source>
</evidence>
<dbReference type="OrthoDB" id="9775455at2"/>
<evidence type="ECO:0000256" key="11">
    <source>
        <dbReference type="SAM" id="SignalP"/>
    </source>
</evidence>
<name>A0A3N1P0Q6_9GAMM</name>
<dbReference type="Proteomes" id="UP000273643">
    <property type="component" value="Unassembled WGS sequence"/>
</dbReference>
<keyword evidence="9" id="KW-0998">Cell outer membrane</keyword>
<proteinExistence type="inferred from homology"/>
<keyword evidence="7" id="KW-0653">Protein transport</keyword>
<evidence type="ECO:0000256" key="6">
    <source>
        <dbReference type="ARBA" id="ARBA00022729"/>
    </source>
</evidence>
<reference evidence="15 16" key="1">
    <citation type="submission" date="2018-11" db="EMBL/GenBank/DDBJ databases">
        <title>Genomic Encyclopedia of Type Strains, Phase IV (KMG-IV): sequencing the most valuable type-strain genomes for metagenomic binning, comparative biology and taxonomic classification.</title>
        <authorList>
            <person name="Goeker M."/>
        </authorList>
    </citation>
    <scope>NUCLEOTIDE SEQUENCE [LARGE SCALE GENOMIC DNA]</scope>
    <source>
        <strain evidence="15 16">DSM 16974</strain>
    </source>
</reference>
<feature type="domain" description="NolW-like" evidence="13">
    <location>
        <begin position="190"/>
        <end position="258"/>
    </location>
</feature>
<dbReference type="InterPro" id="IPR050810">
    <property type="entry name" value="Bact_Secretion_Sys_Channel"/>
</dbReference>
<keyword evidence="8" id="KW-0472">Membrane</keyword>
<feature type="domain" description="NolW-like" evidence="13">
    <location>
        <begin position="263"/>
        <end position="339"/>
    </location>
</feature>
<dbReference type="EMBL" id="RJUK01000001">
    <property type="protein sequence ID" value="ROQ21619.1"/>
    <property type="molecule type" value="Genomic_DNA"/>
</dbReference>
<feature type="domain" description="GspD-like N0" evidence="14">
    <location>
        <begin position="31"/>
        <end position="100"/>
    </location>
</feature>
<dbReference type="PANTHER" id="PTHR30332">
    <property type="entry name" value="PROBABLE GENERAL SECRETION PATHWAY PROTEIN D"/>
    <property type="match status" value="1"/>
</dbReference>
<organism evidence="15 16">
    <name type="scientific">Marinimicrobium koreense</name>
    <dbReference type="NCBI Taxonomy" id="306545"/>
    <lineage>
        <taxon>Bacteria</taxon>
        <taxon>Pseudomonadati</taxon>
        <taxon>Pseudomonadota</taxon>
        <taxon>Gammaproteobacteria</taxon>
        <taxon>Cellvibrionales</taxon>
        <taxon>Cellvibrionaceae</taxon>
        <taxon>Marinimicrobium</taxon>
    </lineage>
</organism>
<dbReference type="InterPro" id="IPR005644">
    <property type="entry name" value="NolW-like"/>
</dbReference>
<comment type="caution">
    <text evidence="15">The sequence shown here is derived from an EMBL/GenBank/DDBJ whole genome shotgun (WGS) entry which is preliminary data.</text>
</comment>
<keyword evidence="5" id="KW-0812">Transmembrane</keyword>
<dbReference type="Pfam" id="PF21305">
    <property type="entry name" value="type_II_gspD_N0"/>
    <property type="match status" value="1"/>
</dbReference>
<protein>
    <submittedName>
        <fullName evidence="15">Type II secretion system protein D (GspD)</fullName>
    </submittedName>
</protein>
<dbReference type="GO" id="GO:0015627">
    <property type="term" value="C:type II protein secretion system complex"/>
    <property type="evidence" value="ECO:0007669"/>
    <property type="project" value="InterPro"/>
</dbReference>
<dbReference type="NCBIfam" id="TIGR02517">
    <property type="entry name" value="type_II_gspD"/>
    <property type="match status" value="1"/>
</dbReference>
<dbReference type="InterPro" id="IPR038591">
    <property type="entry name" value="NolW-like_sf"/>
</dbReference>
<evidence type="ECO:0000256" key="9">
    <source>
        <dbReference type="ARBA" id="ARBA00023237"/>
    </source>
</evidence>
<keyword evidence="16" id="KW-1185">Reference proteome</keyword>
<evidence type="ECO:0000259" key="13">
    <source>
        <dbReference type="Pfam" id="PF03958"/>
    </source>
</evidence>
<evidence type="ECO:0000313" key="15">
    <source>
        <dbReference type="EMBL" id="ROQ21619.1"/>
    </source>
</evidence>
<evidence type="ECO:0000259" key="12">
    <source>
        <dbReference type="Pfam" id="PF00263"/>
    </source>
</evidence>
<evidence type="ECO:0000256" key="8">
    <source>
        <dbReference type="ARBA" id="ARBA00023136"/>
    </source>
</evidence>
<gene>
    <name evidence="15" type="ORF">EDC38_2245</name>
</gene>
<evidence type="ECO:0000259" key="14">
    <source>
        <dbReference type="Pfam" id="PF21305"/>
    </source>
</evidence>
<feature type="chain" id="PRO_5018246343" evidence="11">
    <location>
        <begin position="26"/>
        <end position="666"/>
    </location>
</feature>
<sequence>MKVCVQRLTGTLAAVLFCVSLNAWAQQTWTVNFKDTDIQEVIKFVADATGKTILVDPKVRGQVRVISQDAVNKEELYELFLSMMDVQGFTAVENGNVVRIVPNRDARSLPVPTDLGSNPLGDDTYVTQVLKLENISASKVLPTLRPLVPQHGHLSAYDPSNAIIVTDTRSNILRLKEIISQIDQSSVVETELIELEFALAEDVARAVTQIEKPGAGDGGQSELTVVPDNRINAVLVHGDDLQRERIRQLVERLDRPRTKDSNVRVVYLKYAKAENVAQVLNGVMQNIARSEEGGNNNARRQETNVQADEDTNSLLITANSDTMESLLAVIDSLDIRRAQVLVEAIIVEVEDTDGRELGIQWMYRDDKRGFGSSTTGSGQLGAIGVGALDNNDDNDNGLVSLAGTLSQTQGQIFGIGRLGERTDFLGILNMLQENSSTNILSTPNLLTTDNHTASISVGQNVPFATGSYASTGGNSNPGNPFRTIERRDVGILLEVTPHVNAGDSVVLDISQEVSSLSNLNNSDGPITNQRKLETQVLAANGETVVLGGLIEEEIQTSVQKVPFLGDVPIMGRLFRNQVDSLSKTNLLVFIRATVIEDDQLLKGATAEKYKALREQQENRRRAGGMLFSTDDIPMLPEWQEKVDDAERIRMMSEEREDDQADEAEEE</sequence>
<evidence type="ECO:0000256" key="2">
    <source>
        <dbReference type="ARBA" id="ARBA00006980"/>
    </source>
</evidence>
<dbReference type="InterPro" id="IPR004845">
    <property type="entry name" value="T2SS_GspD_CS"/>
</dbReference>
<dbReference type="InterPro" id="IPR049371">
    <property type="entry name" value="GspD-like_N0"/>
</dbReference>
<evidence type="ECO:0000256" key="1">
    <source>
        <dbReference type="ARBA" id="ARBA00004442"/>
    </source>
</evidence>
<dbReference type="AlphaFoldDB" id="A0A3N1P0Q6"/>
<comment type="similarity">
    <text evidence="2">Belongs to the bacterial secretin family. GSP D subfamily.</text>
</comment>
<dbReference type="Pfam" id="PF00263">
    <property type="entry name" value="Secretin"/>
    <property type="match status" value="1"/>
</dbReference>
<dbReference type="PROSITE" id="PS00875">
    <property type="entry name" value="T2SP_D"/>
    <property type="match status" value="1"/>
</dbReference>
<keyword evidence="6 11" id="KW-0732">Signal</keyword>
<dbReference type="PANTHER" id="PTHR30332:SF24">
    <property type="entry name" value="SECRETIN GSPD-RELATED"/>
    <property type="match status" value="1"/>
</dbReference>
<keyword evidence="3 10" id="KW-0813">Transport</keyword>
<dbReference type="Pfam" id="PF03958">
    <property type="entry name" value="Secretin_N"/>
    <property type="match status" value="3"/>
</dbReference>
<dbReference type="GO" id="GO:0009279">
    <property type="term" value="C:cell outer membrane"/>
    <property type="evidence" value="ECO:0007669"/>
    <property type="project" value="UniProtKB-SubCell"/>
</dbReference>
<comment type="subcellular location">
    <subcellularLocation>
        <location evidence="1 10">Cell outer membrane</location>
    </subcellularLocation>
</comment>
<dbReference type="InterPro" id="IPR004846">
    <property type="entry name" value="T2SS/T3SS_dom"/>
</dbReference>
<keyword evidence="4" id="KW-1134">Transmembrane beta strand</keyword>
<dbReference type="PRINTS" id="PR00811">
    <property type="entry name" value="BCTERIALGSPD"/>
</dbReference>
<feature type="signal peptide" evidence="11">
    <location>
        <begin position="1"/>
        <end position="25"/>
    </location>
</feature>
<evidence type="ECO:0000256" key="4">
    <source>
        <dbReference type="ARBA" id="ARBA00022452"/>
    </source>
</evidence>
<accession>A0A3N1P0Q6</accession>
<dbReference type="Gene3D" id="3.30.1370.120">
    <property type="match status" value="3"/>
</dbReference>
<evidence type="ECO:0000256" key="3">
    <source>
        <dbReference type="ARBA" id="ARBA00022448"/>
    </source>
</evidence>
<evidence type="ECO:0000256" key="5">
    <source>
        <dbReference type="ARBA" id="ARBA00022692"/>
    </source>
</evidence>
<dbReference type="InterPro" id="IPR013356">
    <property type="entry name" value="T2SS_GspD"/>
</dbReference>
<dbReference type="GO" id="GO:0015628">
    <property type="term" value="P:protein secretion by the type II secretion system"/>
    <property type="evidence" value="ECO:0007669"/>
    <property type="project" value="InterPro"/>
</dbReference>